<protein>
    <submittedName>
        <fullName evidence="1">Uncharacterized protein</fullName>
    </submittedName>
</protein>
<name>A0AAN9A4S5_HALRR</name>
<accession>A0AAN9A4S5</accession>
<proteinExistence type="predicted"/>
<evidence type="ECO:0000313" key="2">
    <source>
        <dbReference type="Proteomes" id="UP001381693"/>
    </source>
</evidence>
<keyword evidence="2" id="KW-1185">Reference proteome</keyword>
<reference evidence="1 2" key="1">
    <citation type="submission" date="2023-11" db="EMBL/GenBank/DDBJ databases">
        <title>Halocaridina rubra genome assembly.</title>
        <authorList>
            <person name="Smith C."/>
        </authorList>
    </citation>
    <scope>NUCLEOTIDE SEQUENCE [LARGE SCALE GENOMIC DNA]</scope>
    <source>
        <strain evidence="1">EP-1</strain>
        <tissue evidence="1">Whole</tissue>
    </source>
</reference>
<dbReference type="InterPro" id="IPR035940">
    <property type="entry name" value="CAP_sf"/>
</dbReference>
<dbReference type="SUPFAM" id="SSF55797">
    <property type="entry name" value="PR-1-like"/>
    <property type="match status" value="1"/>
</dbReference>
<dbReference type="EMBL" id="JAXCGZ010013516">
    <property type="protein sequence ID" value="KAK7072385.1"/>
    <property type="molecule type" value="Genomic_DNA"/>
</dbReference>
<dbReference type="Proteomes" id="UP001381693">
    <property type="component" value="Unassembled WGS sequence"/>
</dbReference>
<comment type="caution">
    <text evidence="1">The sequence shown here is derived from an EMBL/GenBank/DDBJ whole genome shotgun (WGS) entry which is preliminary data.</text>
</comment>
<gene>
    <name evidence="1" type="ORF">SK128_006906</name>
</gene>
<feature type="non-terminal residue" evidence="1">
    <location>
        <position position="1"/>
    </location>
</feature>
<evidence type="ECO:0000313" key="1">
    <source>
        <dbReference type="EMBL" id="KAK7072385.1"/>
    </source>
</evidence>
<sequence length="81" mass="9109">GHGRPAGGRYRSVDPQEKKVKRHILRLHNILRSHVVPSAADMLAVAILQLGDIKNPALCLLHIMNSWSTPHFIYRGSMFDV</sequence>
<organism evidence="1 2">
    <name type="scientific">Halocaridina rubra</name>
    <name type="common">Hawaiian red shrimp</name>
    <dbReference type="NCBI Taxonomy" id="373956"/>
    <lineage>
        <taxon>Eukaryota</taxon>
        <taxon>Metazoa</taxon>
        <taxon>Ecdysozoa</taxon>
        <taxon>Arthropoda</taxon>
        <taxon>Crustacea</taxon>
        <taxon>Multicrustacea</taxon>
        <taxon>Malacostraca</taxon>
        <taxon>Eumalacostraca</taxon>
        <taxon>Eucarida</taxon>
        <taxon>Decapoda</taxon>
        <taxon>Pleocyemata</taxon>
        <taxon>Caridea</taxon>
        <taxon>Atyoidea</taxon>
        <taxon>Atyidae</taxon>
        <taxon>Halocaridina</taxon>
    </lineage>
</organism>
<dbReference type="AlphaFoldDB" id="A0AAN9A4S5"/>